<dbReference type="Pfam" id="PF04717">
    <property type="entry name" value="Phage_base_V"/>
    <property type="match status" value="1"/>
</dbReference>
<evidence type="ECO:0000259" key="3">
    <source>
        <dbReference type="Pfam" id="PF10106"/>
    </source>
</evidence>
<sequence length="643" mass="70914">RLELDVVVFSDDQSKYVFGNSLPVRAPAGSGMNDNAILSVWGLKVQHNVVQAGAKVKDYNYRTANATQNSETDSWQPDNTTYGIPYHYGDRYLQRGADIDPDIETGSFHARLHNERYKNGKIRIYGTTNDPSLYPGKVLDLEGGSTDPALKDGFLIVSTTNKGSRDGKYEMSFEAIPYSDQVGFRPKLLERPHIAGTIPARVSSTEKFDTYSHIDEMGRYKVYFDFDLDTWDKGKESLWVRLAKPYSGGTYGFHWPLLDGTEVAIAFEDGDPDRPYIAYALHDSSNGDHVTIQNYKRNVLRTPSNNKLRMEDERGKEHIKLSTEYGGKTQLNMGHLVDSSRQKRGEGFELRTDKWGAIRANNGIFISADGRQKASSTSLDMIEATGQLSAALNQAKQLREAADASKATGLDTSNLMALIEGAVTALQQASVLISAPAGIAQITPSTIQHNAGRNVITTAGKDVSLNAKNNVTMAASNEVSLFAHNKDLRAVAGYGKVELQAQTNQMNLDAKMDIQITSHDGKLTLYSPKEINLVCGKNSFIHMNPDQIIINAPDHIIHKTAVVQKQSVGSMPLNIPPLPIPIGDFDEQFILTTDEGDILSNTLYTIKLEDDTLMQGISDELGKTDRIKTNQPQKLKVYLGHIG</sequence>
<keyword evidence="6" id="KW-1185">Reference proteome</keyword>
<dbReference type="NCBIfam" id="TIGR01646">
    <property type="entry name" value="vgr_GE"/>
    <property type="match status" value="1"/>
</dbReference>
<evidence type="ECO:0000256" key="1">
    <source>
        <dbReference type="SAM" id="Coils"/>
    </source>
</evidence>
<feature type="domain" description="Gp5/Type VI secretion system Vgr protein OB-fold" evidence="2">
    <location>
        <begin position="228"/>
        <end position="281"/>
    </location>
</feature>
<dbReference type="InterPro" id="IPR006533">
    <property type="entry name" value="T6SS_Vgr_RhsGE"/>
</dbReference>
<keyword evidence="1" id="KW-0175">Coiled coil</keyword>
<evidence type="ECO:0000313" key="6">
    <source>
        <dbReference type="Proteomes" id="UP001431775"/>
    </source>
</evidence>
<dbReference type="SUPFAM" id="SSF69349">
    <property type="entry name" value="Phage fibre proteins"/>
    <property type="match status" value="1"/>
</dbReference>
<feature type="domain" description="Putative type VI secretion system Rhs element associated Vgr" evidence="4">
    <location>
        <begin position="301"/>
        <end position="402"/>
    </location>
</feature>
<evidence type="ECO:0000313" key="5">
    <source>
        <dbReference type="EMBL" id="MDI2113898.1"/>
    </source>
</evidence>
<reference evidence="5" key="1">
    <citation type="submission" date="2023-05" db="EMBL/GenBank/DDBJ databases">
        <title>Whole genome sequence of Commensalibacter sp.</title>
        <authorList>
            <person name="Charoenyingcharoen P."/>
            <person name="Yukphan P."/>
        </authorList>
    </citation>
    <scope>NUCLEOTIDE SEQUENCE</scope>
    <source>
        <strain evidence="5">TBRC 10068</strain>
    </source>
</reference>
<dbReference type="InterPro" id="IPR028244">
    <property type="entry name" value="T6SS_Rhs_Vgr_dom"/>
</dbReference>
<dbReference type="Pfam" id="PF05954">
    <property type="entry name" value="Phage_GPD"/>
    <property type="match status" value="1"/>
</dbReference>
<dbReference type="InterPro" id="IPR018769">
    <property type="entry name" value="VgrG2_DUF2345"/>
</dbReference>
<accession>A0ABT6QC81</accession>
<comment type="caution">
    <text evidence="5">The sequence shown here is derived from an EMBL/GenBank/DDBJ whole genome shotgun (WGS) entry which is preliminary data.</text>
</comment>
<dbReference type="Proteomes" id="UP001431775">
    <property type="component" value="Unassembled WGS sequence"/>
</dbReference>
<dbReference type="Pfam" id="PF10106">
    <property type="entry name" value="DUF2345"/>
    <property type="match status" value="1"/>
</dbReference>
<feature type="coiled-coil region" evidence="1">
    <location>
        <begin position="381"/>
        <end position="408"/>
    </location>
</feature>
<dbReference type="EMBL" id="JASBAN010000004">
    <property type="protein sequence ID" value="MDI2113898.1"/>
    <property type="molecule type" value="Genomic_DNA"/>
</dbReference>
<feature type="domain" description="DUF2345" evidence="3">
    <location>
        <begin position="421"/>
        <end position="564"/>
    </location>
</feature>
<dbReference type="Pfam" id="PF13296">
    <property type="entry name" value="T6SS_Vgr"/>
    <property type="match status" value="1"/>
</dbReference>
<dbReference type="SUPFAM" id="SSF69279">
    <property type="entry name" value="Phage tail proteins"/>
    <property type="match status" value="1"/>
</dbReference>
<dbReference type="SUPFAM" id="SSF69255">
    <property type="entry name" value="gp5 N-terminal domain-like"/>
    <property type="match status" value="1"/>
</dbReference>
<dbReference type="Gene3D" id="2.40.50.230">
    <property type="entry name" value="Gp5 N-terminal domain"/>
    <property type="match status" value="1"/>
</dbReference>
<feature type="non-terminal residue" evidence="5">
    <location>
        <position position="1"/>
    </location>
</feature>
<dbReference type="InterPro" id="IPR006531">
    <property type="entry name" value="Gp5/Vgr_OB"/>
</dbReference>
<dbReference type="InterPro" id="IPR037026">
    <property type="entry name" value="Vgr_OB-fold_dom_sf"/>
</dbReference>
<gene>
    <name evidence="5" type="primary">vgrG</name>
    <name evidence="5" type="ORF">QJV33_11520</name>
</gene>
<name>A0ABT6QC81_9PROT</name>
<protein>
    <submittedName>
        <fullName evidence="5">Type VI secretion system tip protein VgrG</fullName>
    </submittedName>
</protein>
<evidence type="ECO:0000259" key="2">
    <source>
        <dbReference type="Pfam" id="PF04717"/>
    </source>
</evidence>
<evidence type="ECO:0000259" key="4">
    <source>
        <dbReference type="Pfam" id="PF13296"/>
    </source>
</evidence>
<dbReference type="RefSeq" id="WP_281463549.1">
    <property type="nucleotide sequence ID" value="NZ_JASBAN010000004.1"/>
</dbReference>
<dbReference type="Gene3D" id="2.30.110.50">
    <property type="match status" value="1"/>
</dbReference>
<proteinExistence type="predicted"/>
<organism evidence="5 6">
    <name type="scientific">Commensalibacter nepenthis</name>
    <dbReference type="NCBI Taxonomy" id="3043872"/>
    <lineage>
        <taxon>Bacteria</taxon>
        <taxon>Pseudomonadati</taxon>
        <taxon>Pseudomonadota</taxon>
        <taxon>Alphaproteobacteria</taxon>
        <taxon>Acetobacterales</taxon>
        <taxon>Acetobacteraceae</taxon>
    </lineage>
</organism>